<dbReference type="Gene3D" id="3.30.70.20">
    <property type="match status" value="1"/>
</dbReference>
<feature type="transmembrane region" description="Helical" evidence="7">
    <location>
        <begin position="277"/>
        <end position="298"/>
    </location>
</feature>
<name>A0A6N0NZ53_9CREN</name>
<dbReference type="Pfam" id="PF13237">
    <property type="entry name" value="Fer4_10"/>
    <property type="match status" value="1"/>
</dbReference>
<feature type="transmembrane region" description="Helical" evidence="7">
    <location>
        <begin position="310"/>
        <end position="327"/>
    </location>
</feature>
<keyword evidence="1" id="KW-0813">Transport</keyword>
<dbReference type="RefSeq" id="WP_174631275.1">
    <property type="nucleotide sequence ID" value="NZ_CP049074.1"/>
</dbReference>
<feature type="transmembrane region" description="Helical" evidence="7">
    <location>
        <begin position="158"/>
        <end position="176"/>
    </location>
</feature>
<keyword evidence="5" id="KW-0408">Iron</keyword>
<keyword evidence="7" id="KW-0812">Transmembrane</keyword>
<feature type="transmembrane region" description="Helical" evidence="7">
    <location>
        <begin position="524"/>
        <end position="548"/>
    </location>
</feature>
<feature type="transmembrane region" description="Helical" evidence="7">
    <location>
        <begin position="222"/>
        <end position="245"/>
    </location>
</feature>
<dbReference type="OrthoDB" id="2837at2157"/>
<feature type="transmembrane region" description="Helical" evidence="7">
    <location>
        <begin position="32"/>
        <end position="55"/>
    </location>
</feature>
<dbReference type="EMBL" id="CP049074">
    <property type="protein sequence ID" value="QKR00360.1"/>
    <property type="molecule type" value="Genomic_DNA"/>
</dbReference>
<keyword evidence="10" id="KW-1185">Reference proteome</keyword>
<dbReference type="GO" id="GO:0046872">
    <property type="term" value="F:metal ion binding"/>
    <property type="evidence" value="ECO:0007669"/>
    <property type="project" value="UniProtKB-KW"/>
</dbReference>
<feature type="domain" description="4Fe-4S ferredoxin-type" evidence="8">
    <location>
        <begin position="568"/>
        <end position="600"/>
    </location>
</feature>
<evidence type="ECO:0000256" key="3">
    <source>
        <dbReference type="ARBA" id="ARBA00022723"/>
    </source>
</evidence>
<keyword evidence="7" id="KW-1133">Transmembrane helix</keyword>
<dbReference type="KEGG" id="mten:GWK48_08210"/>
<keyword evidence="3" id="KW-0479">Metal-binding</keyword>
<keyword evidence="2" id="KW-0004">4Fe-4S</keyword>
<accession>A0A6N0NZ53</accession>
<keyword evidence="6" id="KW-0411">Iron-sulfur</keyword>
<feature type="transmembrane region" description="Helical" evidence="7">
    <location>
        <begin position="133"/>
        <end position="151"/>
    </location>
</feature>
<evidence type="ECO:0000259" key="8">
    <source>
        <dbReference type="PROSITE" id="PS51379"/>
    </source>
</evidence>
<dbReference type="PANTHER" id="PTHR30176:SF3">
    <property type="entry name" value="FERREDOXIN-TYPE PROTEIN NAPH"/>
    <property type="match status" value="1"/>
</dbReference>
<evidence type="ECO:0000256" key="1">
    <source>
        <dbReference type="ARBA" id="ARBA00022448"/>
    </source>
</evidence>
<organism evidence="9 10">
    <name type="scientific">Metallosphaera tengchongensis</name>
    <dbReference type="NCBI Taxonomy" id="1532350"/>
    <lineage>
        <taxon>Archaea</taxon>
        <taxon>Thermoproteota</taxon>
        <taxon>Thermoprotei</taxon>
        <taxon>Sulfolobales</taxon>
        <taxon>Sulfolobaceae</taxon>
        <taxon>Metallosphaera</taxon>
    </lineage>
</organism>
<evidence type="ECO:0000256" key="2">
    <source>
        <dbReference type="ARBA" id="ARBA00022485"/>
    </source>
</evidence>
<evidence type="ECO:0000313" key="10">
    <source>
        <dbReference type="Proteomes" id="UP000509301"/>
    </source>
</evidence>
<dbReference type="InterPro" id="IPR017896">
    <property type="entry name" value="4Fe4S_Fe-S-bd"/>
</dbReference>
<evidence type="ECO:0000256" key="5">
    <source>
        <dbReference type="ARBA" id="ARBA00023004"/>
    </source>
</evidence>
<dbReference type="GO" id="GO:0005886">
    <property type="term" value="C:plasma membrane"/>
    <property type="evidence" value="ECO:0007669"/>
    <property type="project" value="TreeGrafter"/>
</dbReference>
<feature type="domain" description="4Fe-4S ferredoxin-type" evidence="8">
    <location>
        <begin position="603"/>
        <end position="632"/>
    </location>
</feature>
<reference evidence="9 10" key="1">
    <citation type="submission" date="2020-02" db="EMBL/GenBank/DDBJ databases">
        <title>Comparative genome analysis reveals the metabolism and evolution of the thermophilic archaeal genus Metallosphaera.</title>
        <authorList>
            <person name="Jiang C."/>
        </authorList>
    </citation>
    <scope>NUCLEOTIDE SEQUENCE [LARGE SCALE GENOMIC DNA]</scope>
    <source>
        <strain evidence="9 10">Ric-A</strain>
    </source>
</reference>
<evidence type="ECO:0000256" key="7">
    <source>
        <dbReference type="SAM" id="Phobius"/>
    </source>
</evidence>
<dbReference type="PANTHER" id="PTHR30176">
    <property type="entry name" value="FERREDOXIN-TYPE PROTEIN NAPH"/>
    <property type="match status" value="1"/>
</dbReference>
<dbReference type="PROSITE" id="PS51379">
    <property type="entry name" value="4FE4S_FER_2"/>
    <property type="match status" value="2"/>
</dbReference>
<keyword evidence="7" id="KW-0472">Membrane</keyword>
<gene>
    <name evidence="9" type="ORF">GWK48_08210</name>
</gene>
<feature type="transmembrane region" description="Helical" evidence="7">
    <location>
        <begin position="6"/>
        <end position="25"/>
    </location>
</feature>
<dbReference type="InterPro" id="IPR051684">
    <property type="entry name" value="Electron_Trans/Redox"/>
</dbReference>
<feature type="transmembrane region" description="Helical" evidence="7">
    <location>
        <begin position="419"/>
        <end position="438"/>
    </location>
</feature>
<feature type="transmembrane region" description="Helical" evidence="7">
    <location>
        <begin position="333"/>
        <end position="360"/>
    </location>
</feature>
<keyword evidence="4" id="KW-0249">Electron transport</keyword>
<evidence type="ECO:0000313" key="9">
    <source>
        <dbReference type="EMBL" id="QKR00360.1"/>
    </source>
</evidence>
<feature type="transmembrane region" description="Helical" evidence="7">
    <location>
        <begin position="95"/>
        <end position="113"/>
    </location>
</feature>
<sequence>MDYFPIFLLIAGLMAAFSIYLIYLVKRGIDGVGFLLVLYLTGSMVVMFASLSVFFSSPNQVTEAVALASNSAYMIFGLIPILFNINKKVKVRRWYTILVFAGLMALSEAFMGQTFFTMVTKQLGNPLLGVENYWYYAVMISEMLFTLLYSFKSLTQPLRNYLIIALPIMGISPVILPQVTQYVNDTIWFNASLMIIATILIYESLYRDRLKRTQETMTSLELMLVFSFMMAGIFTYFLTGSWYLFDASMLGGMTWFIYRAINGPNHVKGNYMKDSKWTFSFILVTFIMEWLMGGVLDFASGNFSTGVRGFLSSLGLGFVNPLSYYGLGSLFDFLSIFGSVTGSTWFLVMMGTEMGMLALFRIREVKFRENKIRLALMVSAYAIYTIYLPNFSPLSSKIAFIPYMWSMGLGTLGPVASNYLIPGIIGTYVVSAVLSFLFGSRQICSVTCTAPTMYQGTFYESLKSYNRTSRLGRKTLSSRLRPWYKVIALVVWGSLLAFAVLSFLNQDGVINVTILGNDPTVFLYSFYFNFLWYVVFISIPFMGSYACVTQGWCSWGTFNQFFGGLGLFRLRVKNPDLCVKCETKACSEACPVGNTDLPGKFIKEGEFKSMRCIGVGDCMEACPYENIRIYDFRSWIREKLGSNGT</sequence>
<proteinExistence type="predicted"/>
<feature type="transmembrane region" description="Helical" evidence="7">
    <location>
        <begin position="372"/>
        <end position="389"/>
    </location>
</feature>
<feature type="transmembrane region" description="Helical" evidence="7">
    <location>
        <begin position="61"/>
        <end position="83"/>
    </location>
</feature>
<dbReference type="SUPFAM" id="SSF54862">
    <property type="entry name" value="4Fe-4S ferredoxins"/>
    <property type="match status" value="1"/>
</dbReference>
<feature type="transmembrane region" description="Helical" evidence="7">
    <location>
        <begin position="483"/>
        <end position="504"/>
    </location>
</feature>
<dbReference type="AlphaFoldDB" id="A0A6N0NZ53"/>
<evidence type="ECO:0000256" key="4">
    <source>
        <dbReference type="ARBA" id="ARBA00022982"/>
    </source>
</evidence>
<dbReference type="GO" id="GO:0051539">
    <property type="term" value="F:4 iron, 4 sulfur cluster binding"/>
    <property type="evidence" value="ECO:0007669"/>
    <property type="project" value="UniProtKB-KW"/>
</dbReference>
<feature type="transmembrane region" description="Helical" evidence="7">
    <location>
        <begin position="182"/>
        <end position="202"/>
    </location>
</feature>
<dbReference type="GeneID" id="55641923"/>
<dbReference type="Proteomes" id="UP000509301">
    <property type="component" value="Chromosome"/>
</dbReference>
<protein>
    <submittedName>
        <fullName evidence="9">4Fe-4S dicluster domain-containing protein</fullName>
    </submittedName>
</protein>
<evidence type="ECO:0000256" key="6">
    <source>
        <dbReference type="ARBA" id="ARBA00023014"/>
    </source>
</evidence>